<dbReference type="AlphaFoldDB" id="B4P9C6"/>
<accession>B4P9C6</accession>
<reference evidence="2 3" key="1">
    <citation type="journal article" date="2007" name="Nature">
        <title>Evolution of genes and genomes on the Drosophila phylogeny.</title>
        <authorList>
            <consortium name="Drosophila 12 Genomes Consortium"/>
            <person name="Clark A.G."/>
            <person name="Eisen M.B."/>
            <person name="Smith D.R."/>
            <person name="Bergman C.M."/>
            <person name="Oliver B."/>
            <person name="Markow T.A."/>
            <person name="Kaufman T.C."/>
            <person name="Kellis M."/>
            <person name="Gelbart W."/>
            <person name="Iyer V.N."/>
            <person name="Pollard D.A."/>
            <person name="Sackton T.B."/>
            <person name="Larracuente A.M."/>
            <person name="Singh N.D."/>
            <person name="Abad J.P."/>
            <person name="Abt D.N."/>
            <person name="Adryan B."/>
            <person name="Aguade M."/>
            <person name="Akashi H."/>
            <person name="Anderson W.W."/>
            <person name="Aquadro C.F."/>
            <person name="Ardell D.H."/>
            <person name="Arguello R."/>
            <person name="Artieri C.G."/>
            <person name="Barbash D.A."/>
            <person name="Barker D."/>
            <person name="Barsanti P."/>
            <person name="Batterham P."/>
            <person name="Batzoglou S."/>
            <person name="Begun D."/>
            <person name="Bhutkar A."/>
            <person name="Blanco E."/>
            <person name="Bosak S.A."/>
            <person name="Bradley R.K."/>
            <person name="Brand A.D."/>
            <person name="Brent M.R."/>
            <person name="Brooks A.N."/>
            <person name="Brown R.H."/>
            <person name="Butlin R.K."/>
            <person name="Caggese C."/>
            <person name="Calvi B.R."/>
            <person name="Bernardo de Carvalho A."/>
            <person name="Caspi A."/>
            <person name="Castrezana S."/>
            <person name="Celniker S.E."/>
            <person name="Chang J.L."/>
            <person name="Chapple C."/>
            <person name="Chatterji S."/>
            <person name="Chinwalla A."/>
            <person name="Civetta A."/>
            <person name="Clifton S.W."/>
            <person name="Comeron J.M."/>
            <person name="Costello J.C."/>
            <person name="Coyne J.A."/>
            <person name="Daub J."/>
            <person name="David R.G."/>
            <person name="Delcher A.L."/>
            <person name="Delehaunty K."/>
            <person name="Do C.B."/>
            <person name="Ebling H."/>
            <person name="Edwards K."/>
            <person name="Eickbush T."/>
            <person name="Evans J.D."/>
            <person name="Filipski A."/>
            <person name="Findeiss S."/>
            <person name="Freyhult E."/>
            <person name="Fulton L."/>
            <person name="Fulton R."/>
            <person name="Garcia A.C."/>
            <person name="Gardiner A."/>
            <person name="Garfield D.A."/>
            <person name="Garvin B.E."/>
            <person name="Gibson G."/>
            <person name="Gilbert D."/>
            <person name="Gnerre S."/>
            <person name="Godfrey J."/>
            <person name="Good R."/>
            <person name="Gotea V."/>
            <person name="Gravely B."/>
            <person name="Greenberg A.J."/>
            <person name="Griffiths-Jones S."/>
            <person name="Gross S."/>
            <person name="Guigo R."/>
            <person name="Gustafson E.A."/>
            <person name="Haerty W."/>
            <person name="Hahn M.W."/>
            <person name="Halligan D.L."/>
            <person name="Halpern A.L."/>
            <person name="Halter G.M."/>
            <person name="Han M.V."/>
            <person name="Heger A."/>
            <person name="Hillier L."/>
            <person name="Hinrichs A.S."/>
            <person name="Holmes I."/>
            <person name="Hoskins R.A."/>
            <person name="Hubisz M.J."/>
            <person name="Hultmark D."/>
            <person name="Huntley M.A."/>
            <person name="Jaffe D.B."/>
            <person name="Jagadeeshan S."/>
            <person name="Jeck W.R."/>
            <person name="Johnson J."/>
            <person name="Jones C.D."/>
            <person name="Jordan W.C."/>
            <person name="Karpen G.H."/>
            <person name="Kataoka E."/>
            <person name="Keightley P.D."/>
            <person name="Kheradpour P."/>
            <person name="Kirkness E.F."/>
            <person name="Koerich L.B."/>
            <person name="Kristiansen K."/>
            <person name="Kudrna D."/>
            <person name="Kulathinal R.J."/>
            <person name="Kumar S."/>
            <person name="Kwok R."/>
            <person name="Lander E."/>
            <person name="Langley C.H."/>
            <person name="Lapoint R."/>
            <person name="Lazzaro B.P."/>
            <person name="Lee S.J."/>
            <person name="Levesque L."/>
            <person name="Li R."/>
            <person name="Lin C.F."/>
            <person name="Lin M.F."/>
            <person name="Lindblad-Toh K."/>
            <person name="Llopart A."/>
            <person name="Long M."/>
            <person name="Low L."/>
            <person name="Lozovsky E."/>
            <person name="Lu J."/>
            <person name="Luo M."/>
            <person name="Machado C.A."/>
            <person name="Makalowski W."/>
            <person name="Marzo M."/>
            <person name="Matsuda M."/>
            <person name="Matzkin L."/>
            <person name="McAllister B."/>
            <person name="McBride C.S."/>
            <person name="McKernan B."/>
            <person name="McKernan K."/>
            <person name="Mendez-Lago M."/>
            <person name="Minx P."/>
            <person name="Mollenhauer M.U."/>
            <person name="Montooth K."/>
            <person name="Mount S.M."/>
            <person name="Mu X."/>
            <person name="Myers E."/>
            <person name="Negre B."/>
            <person name="Newfeld S."/>
            <person name="Nielsen R."/>
            <person name="Noor M.A."/>
            <person name="O'Grady P."/>
            <person name="Pachter L."/>
            <person name="Papaceit M."/>
            <person name="Parisi M.J."/>
            <person name="Parisi M."/>
            <person name="Parts L."/>
            <person name="Pedersen J.S."/>
            <person name="Pesole G."/>
            <person name="Phillippy A.M."/>
            <person name="Ponting C.P."/>
            <person name="Pop M."/>
            <person name="Porcelli D."/>
            <person name="Powell J.R."/>
            <person name="Prohaska S."/>
            <person name="Pruitt K."/>
            <person name="Puig M."/>
            <person name="Quesneville H."/>
            <person name="Ram K.R."/>
            <person name="Rand D."/>
            <person name="Rasmussen M.D."/>
            <person name="Reed L.K."/>
            <person name="Reenan R."/>
            <person name="Reily A."/>
            <person name="Remington K.A."/>
            <person name="Rieger T.T."/>
            <person name="Ritchie M.G."/>
            <person name="Robin C."/>
            <person name="Rogers Y.H."/>
            <person name="Rohde C."/>
            <person name="Rozas J."/>
            <person name="Rubenfield M.J."/>
            <person name="Ruiz A."/>
            <person name="Russo S."/>
            <person name="Salzberg S.L."/>
            <person name="Sanchez-Gracia A."/>
            <person name="Saranga D.J."/>
            <person name="Sato H."/>
            <person name="Schaeffer S.W."/>
            <person name="Schatz M.C."/>
            <person name="Schlenke T."/>
            <person name="Schwartz R."/>
            <person name="Segarra C."/>
            <person name="Singh R.S."/>
            <person name="Sirot L."/>
            <person name="Sirota M."/>
            <person name="Sisneros N.B."/>
            <person name="Smith C.D."/>
            <person name="Smith T.F."/>
            <person name="Spieth J."/>
            <person name="Stage D.E."/>
            <person name="Stark A."/>
            <person name="Stephan W."/>
            <person name="Strausberg R.L."/>
            <person name="Strempel S."/>
            <person name="Sturgill D."/>
            <person name="Sutton G."/>
            <person name="Sutton G.G."/>
            <person name="Tao W."/>
            <person name="Teichmann S."/>
            <person name="Tobari Y.N."/>
            <person name="Tomimura Y."/>
            <person name="Tsolas J.M."/>
            <person name="Valente V.L."/>
            <person name="Venter E."/>
            <person name="Venter J.C."/>
            <person name="Vicario S."/>
            <person name="Vieira F.G."/>
            <person name="Vilella A.J."/>
            <person name="Villasante A."/>
            <person name="Walenz B."/>
            <person name="Wang J."/>
            <person name="Wasserman M."/>
            <person name="Watts T."/>
            <person name="Wilson D."/>
            <person name="Wilson R.K."/>
            <person name="Wing R.A."/>
            <person name="Wolfner M.F."/>
            <person name="Wong A."/>
            <person name="Wong G.K."/>
            <person name="Wu C.I."/>
            <person name="Wu G."/>
            <person name="Yamamoto D."/>
            <person name="Yang H.P."/>
            <person name="Yang S.P."/>
            <person name="Yorke J.A."/>
            <person name="Yoshida K."/>
            <person name="Zdobnov E."/>
            <person name="Zhang P."/>
            <person name="Zhang Y."/>
            <person name="Zimin A.V."/>
            <person name="Baldwin J."/>
            <person name="Abdouelleil A."/>
            <person name="Abdulkadir J."/>
            <person name="Abebe A."/>
            <person name="Abera B."/>
            <person name="Abreu J."/>
            <person name="Acer S.C."/>
            <person name="Aftuck L."/>
            <person name="Alexander A."/>
            <person name="An P."/>
            <person name="Anderson E."/>
            <person name="Anderson S."/>
            <person name="Arachi H."/>
            <person name="Azer M."/>
            <person name="Bachantsang P."/>
            <person name="Barry A."/>
            <person name="Bayul T."/>
            <person name="Berlin A."/>
            <person name="Bessette D."/>
            <person name="Bloom T."/>
            <person name="Blye J."/>
            <person name="Boguslavskiy L."/>
            <person name="Bonnet C."/>
            <person name="Boukhgalter B."/>
            <person name="Bourzgui I."/>
            <person name="Brown A."/>
            <person name="Cahill P."/>
            <person name="Channer S."/>
            <person name="Cheshatsang Y."/>
            <person name="Chuda L."/>
            <person name="Citroen M."/>
            <person name="Collymore A."/>
            <person name="Cooke P."/>
            <person name="Costello M."/>
            <person name="D'Aco K."/>
            <person name="Daza R."/>
            <person name="De Haan G."/>
            <person name="DeGray S."/>
            <person name="DeMaso C."/>
            <person name="Dhargay N."/>
            <person name="Dooley K."/>
            <person name="Dooley E."/>
            <person name="Doricent M."/>
            <person name="Dorje P."/>
            <person name="Dorjee K."/>
            <person name="Dupes A."/>
            <person name="Elong R."/>
            <person name="Falk J."/>
            <person name="Farina A."/>
            <person name="Faro S."/>
            <person name="Ferguson D."/>
            <person name="Fisher S."/>
            <person name="Foley C.D."/>
            <person name="Franke A."/>
            <person name="Friedrich D."/>
            <person name="Gadbois L."/>
            <person name="Gearin G."/>
            <person name="Gearin C.R."/>
            <person name="Giannoukos G."/>
            <person name="Goode T."/>
            <person name="Graham J."/>
            <person name="Grandbois E."/>
            <person name="Grewal S."/>
            <person name="Gyaltsen K."/>
            <person name="Hafez N."/>
            <person name="Hagos B."/>
            <person name="Hall J."/>
            <person name="Henson C."/>
            <person name="Hollinger A."/>
            <person name="Honan T."/>
            <person name="Huard M.D."/>
            <person name="Hughes L."/>
            <person name="Hurhula B."/>
            <person name="Husby M.E."/>
            <person name="Kamat A."/>
            <person name="Kanga B."/>
            <person name="Kashin S."/>
            <person name="Khazanovich D."/>
            <person name="Kisner P."/>
            <person name="Lance K."/>
            <person name="Lara M."/>
            <person name="Lee W."/>
            <person name="Lennon N."/>
            <person name="Letendre F."/>
            <person name="LeVine R."/>
            <person name="Lipovsky A."/>
            <person name="Liu X."/>
            <person name="Liu J."/>
            <person name="Liu S."/>
            <person name="Lokyitsang T."/>
            <person name="Lokyitsang Y."/>
            <person name="Lubonja R."/>
            <person name="Lui A."/>
            <person name="MacDonald P."/>
            <person name="Magnisalis V."/>
            <person name="Maru K."/>
            <person name="Matthews C."/>
            <person name="McCusker W."/>
            <person name="McDonough S."/>
            <person name="Mehta T."/>
            <person name="Meldrim J."/>
            <person name="Meneus L."/>
            <person name="Mihai O."/>
            <person name="Mihalev A."/>
            <person name="Mihova T."/>
            <person name="Mittelman R."/>
            <person name="Mlenga V."/>
            <person name="Montmayeur A."/>
            <person name="Mulrain L."/>
            <person name="Navidi A."/>
            <person name="Naylor J."/>
            <person name="Negash T."/>
            <person name="Nguyen T."/>
            <person name="Nguyen N."/>
            <person name="Nicol R."/>
            <person name="Norbu C."/>
            <person name="Norbu N."/>
            <person name="Novod N."/>
            <person name="O'Neill B."/>
            <person name="Osman S."/>
            <person name="Markiewicz E."/>
            <person name="Oyono O.L."/>
            <person name="Patti C."/>
            <person name="Phunkhang P."/>
            <person name="Pierre F."/>
            <person name="Priest M."/>
            <person name="Raghuraman S."/>
            <person name="Rege F."/>
            <person name="Reyes R."/>
            <person name="Rise C."/>
            <person name="Rogov P."/>
            <person name="Ross K."/>
            <person name="Ryan E."/>
            <person name="Settipalli S."/>
            <person name="Shea T."/>
            <person name="Sherpa N."/>
            <person name="Shi L."/>
            <person name="Shih D."/>
            <person name="Sparrow T."/>
            <person name="Spaulding J."/>
            <person name="Stalker J."/>
            <person name="Stange-Thomann N."/>
            <person name="Stavropoulos S."/>
            <person name="Stone C."/>
            <person name="Strader C."/>
            <person name="Tesfaye S."/>
            <person name="Thomson T."/>
            <person name="Thoulutsang Y."/>
            <person name="Thoulutsang D."/>
            <person name="Topham K."/>
            <person name="Topping I."/>
            <person name="Tsamla T."/>
            <person name="Vassiliev H."/>
            <person name="Vo A."/>
            <person name="Wangchuk T."/>
            <person name="Wangdi T."/>
            <person name="Weiand M."/>
            <person name="Wilkinson J."/>
            <person name="Wilson A."/>
            <person name="Yadav S."/>
            <person name="Young G."/>
            <person name="Yu Q."/>
            <person name="Zembek L."/>
            <person name="Zhong D."/>
            <person name="Zimmer A."/>
            <person name="Zwirko Z."/>
            <person name="Jaffe D.B."/>
            <person name="Alvarez P."/>
            <person name="Brockman W."/>
            <person name="Butler J."/>
            <person name="Chin C."/>
            <person name="Gnerre S."/>
            <person name="Grabherr M."/>
            <person name="Kleber M."/>
            <person name="Mauceli E."/>
            <person name="MacCallum I."/>
        </authorList>
    </citation>
    <scope>NUCLEOTIDE SEQUENCE [LARGE SCALE GENOMIC DNA]</scope>
    <source>
        <strain evidence="3">Tai18E2 / Tucson 14021-0261.01</strain>
    </source>
</reference>
<evidence type="ECO:0000313" key="3">
    <source>
        <dbReference type="Proteomes" id="UP000002282"/>
    </source>
</evidence>
<feature type="compositionally biased region" description="Polar residues" evidence="1">
    <location>
        <begin position="543"/>
        <end position="554"/>
    </location>
</feature>
<feature type="region of interest" description="Disordered" evidence="1">
    <location>
        <begin position="502"/>
        <end position="567"/>
    </location>
</feature>
<reference evidence="2 3" key="2">
    <citation type="journal article" date="2007" name="PLoS Biol.">
        <title>Principles of genome evolution in the Drosophila melanogaster species group.</title>
        <authorList>
            <person name="Ranz J.M."/>
            <person name="Maurin D."/>
            <person name="Chan Y.S."/>
            <person name="von Grotthuss M."/>
            <person name="Hillier L.W."/>
            <person name="Roote J."/>
            <person name="Ashburner M."/>
            <person name="Bergman C.M."/>
        </authorList>
    </citation>
    <scope>NUCLEOTIDE SEQUENCE [LARGE SCALE GENOMIC DNA]</scope>
    <source>
        <strain evidence="3">Tai18E2 / Tucson 14021-0261.01</strain>
    </source>
</reference>
<feature type="region of interest" description="Disordered" evidence="1">
    <location>
        <begin position="605"/>
        <end position="632"/>
    </location>
</feature>
<name>B4P9C6_DROYA</name>
<dbReference type="EMBL" id="CM000158">
    <property type="protein sequence ID" value="EDW90255.2"/>
    <property type="molecule type" value="Genomic_DNA"/>
</dbReference>
<gene>
    <name evidence="2" type="primary">Dyak\GE12749</name>
    <name evidence="2" type="synonym">dyak_GLEANR_12977</name>
    <name evidence="2" type="synonym">GE12749</name>
    <name evidence="2" type="ORF">Dyak_GE12749</name>
</gene>
<feature type="compositionally biased region" description="Polar residues" evidence="1">
    <location>
        <begin position="764"/>
        <end position="776"/>
    </location>
</feature>
<dbReference type="HOGENOM" id="CLU_353105_0_0_1"/>
<feature type="region of interest" description="Disordered" evidence="1">
    <location>
        <begin position="691"/>
        <end position="814"/>
    </location>
</feature>
<proteinExistence type="predicted"/>
<feature type="compositionally biased region" description="Basic and acidic residues" evidence="1">
    <location>
        <begin position="803"/>
        <end position="814"/>
    </location>
</feature>
<sequence>MNNCCCRSHSDRTDPMACLPQFPRLQRVQSCRPFLEGRKAVSCCISGERRWGQRNGSMIQVLAKMVNKSSSTVCQFLHQLTLQVFARILYPLMMGWNTLKVPFVIPDICELYYGIFDECGNLRGSIPTRTLLILITMIQYFLNLPKRCGCRSQADDFRNVHSPGYCGKNAMTPFSGQGITQKGPSTRSEVWAGLKRLGYERRGDLDSYPSDESIPYGYAPHRCPCQAGDPKIQRSAQGITNPYANRSGAVRSLVCAEELESPILACDYNQRTPMAPISPKAAQFIHINQISNLYAAVVQNQHTRLLFSDGRPPKPRVRPCTENQNRSSGGFMMPEPYFNGMPWSWLHRDPQRMIRLPSGGLPLEIPRYRRQTLDEEYHSLKSRYEQISRQDSPFKESSLLPLDYYPSENRLGPGNRLQSISWEKKLLNPQKYPMKNISNYLGQIPVKQLRKIEWEQLLIKRINEAKRTKGAFDYWREMMERNKFRTLQQTIMDIPIFPAKKSGFSQSRKQSDRIIIKKSNHSLRSPRQNQKKLEIEKPGVSKRANNSHRTQISPQHRVKQPYSSQGKQTLKCHLEQVKPQVINRNKSVDKTLRLARNEIINNQIKNQKSNYPDPEDYRRERARNQRQNRKTAGESVMLIKPAKSIIRKSVDTQLNGISQEDITSLKKQLKMNISDKRVRFSVPVPYRFERETPAEDPKRKTNFKSKLPERYVLPEGGDQIQKQFSKLDSQDKSATKSVFCRRSGKSPERGFRKKRLHSDDVTELPTQSNRPTTGAQSKYYGNAKTKPNKPLGRSCKIQPKVLLSRDETKDVETE</sequence>
<dbReference type="Pfam" id="PF16008">
    <property type="entry name" value="DUF4778"/>
    <property type="match status" value="1"/>
</dbReference>
<dbReference type="InterPro" id="IPR031958">
    <property type="entry name" value="DUF4778"/>
</dbReference>
<evidence type="ECO:0000256" key="1">
    <source>
        <dbReference type="SAM" id="MobiDB-lite"/>
    </source>
</evidence>
<dbReference type="OrthoDB" id="7832529at2759"/>
<organism evidence="2 3">
    <name type="scientific">Drosophila yakuba</name>
    <name type="common">Fruit fly</name>
    <dbReference type="NCBI Taxonomy" id="7245"/>
    <lineage>
        <taxon>Eukaryota</taxon>
        <taxon>Metazoa</taxon>
        <taxon>Ecdysozoa</taxon>
        <taxon>Arthropoda</taxon>
        <taxon>Hexapoda</taxon>
        <taxon>Insecta</taxon>
        <taxon>Pterygota</taxon>
        <taxon>Neoptera</taxon>
        <taxon>Endopterygota</taxon>
        <taxon>Diptera</taxon>
        <taxon>Brachycera</taxon>
        <taxon>Muscomorpha</taxon>
        <taxon>Ephydroidea</taxon>
        <taxon>Drosophilidae</taxon>
        <taxon>Drosophila</taxon>
        <taxon>Sophophora</taxon>
    </lineage>
</organism>
<dbReference type="Proteomes" id="UP000002282">
    <property type="component" value="Chromosome 2R"/>
</dbReference>
<dbReference type="KEGG" id="dya:Dyak_GE12749"/>
<keyword evidence="3" id="KW-1185">Reference proteome</keyword>
<feature type="region of interest" description="Disordered" evidence="1">
    <location>
        <begin position="307"/>
        <end position="331"/>
    </location>
</feature>
<evidence type="ECO:0000313" key="2">
    <source>
        <dbReference type="EMBL" id="EDW90255.2"/>
    </source>
</evidence>
<protein>
    <submittedName>
        <fullName evidence="2">Uncharacterized protein</fullName>
    </submittedName>
</protein>